<dbReference type="EMBL" id="JACAQA010000015">
    <property type="protein sequence ID" value="NWB86982.1"/>
    <property type="molecule type" value="Genomic_DNA"/>
</dbReference>
<dbReference type="InterPro" id="IPR014508">
    <property type="entry name" value="UCP020555_TPR-like"/>
</dbReference>
<dbReference type="RefSeq" id="WP_103494755.1">
    <property type="nucleotide sequence ID" value="NZ_JACAQA010000015.1"/>
</dbReference>
<feature type="signal peptide" evidence="1">
    <location>
        <begin position="1"/>
        <end position="22"/>
    </location>
</feature>
<sequence length="123" mass="13450">MGKKFGLLGYIAAIAAGGALLAGCAPQVKTLYQWEGYQPQVYQYFNGEAKEAQVEALEADLQKIKATNRAAPPGYHAHLGMLYGSLGKDDQMVQQFQTEKALFPESTAYMDFLLSNAKKGIKQ</sequence>
<comment type="caution">
    <text evidence="2">The sequence shown here is derived from an EMBL/GenBank/DDBJ whole genome shotgun (WGS) entry which is preliminary data.</text>
</comment>
<proteinExistence type="predicted"/>
<evidence type="ECO:0000313" key="3">
    <source>
        <dbReference type="Proteomes" id="UP000522864"/>
    </source>
</evidence>
<reference evidence="2 3" key="1">
    <citation type="submission" date="2020-04" db="EMBL/GenBank/DDBJ databases">
        <title>Molecular characterization of pseudomonads from Agaricus bisporus reveal novel blotch 2 pathogens in Western Europe.</title>
        <authorList>
            <person name="Taparia T."/>
            <person name="Krijger M."/>
            <person name="Haynes E."/>
            <person name="Elpinstone J.G."/>
            <person name="Noble R."/>
            <person name="Van Der Wolf J."/>
        </authorList>
    </citation>
    <scope>NUCLEOTIDE SEQUENCE [LARGE SCALE GENOMIC DNA]</scope>
    <source>
        <strain evidence="2 3">G9001</strain>
    </source>
</reference>
<name>A0A7Y7WUS8_9PSED</name>
<dbReference type="Proteomes" id="UP000522864">
    <property type="component" value="Unassembled WGS sequence"/>
</dbReference>
<dbReference type="Pfam" id="PF16068">
    <property type="entry name" value="DUF4810"/>
    <property type="match status" value="1"/>
</dbReference>
<accession>A0A7Y7WUS8</accession>
<keyword evidence="1" id="KW-0732">Signal</keyword>
<evidence type="ECO:0000313" key="2">
    <source>
        <dbReference type="EMBL" id="NWB86982.1"/>
    </source>
</evidence>
<gene>
    <name evidence="2" type="ORF">HX830_19070</name>
</gene>
<dbReference type="PIRSF" id="PIRSF020555">
    <property type="entry name" value="UCP020555"/>
    <property type="match status" value="1"/>
</dbReference>
<protein>
    <submittedName>
        <fullName evidence="2">DUF4810 domain-containing protein</fullName>
    </submittedName>
</protein>
<dbReference type="AlphaFoldDB" id="A0A7Y7WUS8"/>
<feature type="chain" id="PRO_5030889272" evidence="1">
    <location>
        <begin position="23"/>
        <end position="123"/>
    </location>
</feature>
<organism evidence="2 3">
    <name type="scientific">Pseudomonas gingeri</name>
    <dbReference type="NCBI Taxonomy" id="117681"/>
    <lineage>
        <taxon>Bacteria</taxon>
        <taxon>Pseudomonadati</taxon>
        <taxon>Pseudomonadota</taxon>
        <taxon>Gammaproteobacteria</taxon>
        <taxon>Pseudomonadales</taxon>
        <taxon>Pseudomonadaceae</taxon>
        <taxon>Pseudomonas</taxon>
    </lineage>
</organism>
<evidence type="ECO:0000256" key="1">
    <source>
        <dbReference type="SAM" id="SignalP"/>
    </source>
</evidence>
<dbReference type="PROSITE" id="PS51257">
    <property type="entry name" value="PROKAR_LIPOPROTEIN"/>
    <property type="match status" value="1"/>
</dbReference>